<evidence type="ECO:0000313" key="2">
    <source>
        <dbReference type="Proteomes" id="UP000324222"/>
    </source>
</evidence>
<dbReference type="EMBL" id="VSRR010000128">
    <property type="protein sequence ID" value="MPC10745.1"/>
    <property type="molecule type" value="Genomic_DNA"/>
</dbReference>
<dbReference type="AlphaFoldDB" id="A0A5B7CNK3"/>
<dbReference type="Proteomes" id="UP000324222">
    <property type="component" value="Unassembled WGS sequence"/>
</dbReference>
<sequence length="138" mass="15285">MAVLAVIKDEKYVLPASNDQTYSKPTTASLLSSVSFVVFGASCLAPQKPIAYRTDHMHTHKHTCLVLPTTHTKGHQLCGSKSNPTPNITLTQPLAKQRREIVYQEQKPKKPGMLSYQATFNKLHVGVEHKAMDENTVS</sequence>
<organism evidence="1 2">
    <name type="scientific">Portunus trituberculatus</name>
    <name type="common">Swimming crab</name>
    <name type="synonym">Neptunus trituberculatus</name>
    <dbReference type="NCBI Taxonomy" id="210409"/>
    <lineage>
        <taxon>Eukaryota</taxon>
        <taxon>Metazoa</taxon>
        <taxon>Ecdysozoa</taxon>
        <taxon>Arthropoda</taxon>
        <taxon>Crustacea</taxon>
        <taxon>Multicrustacea</taxon>
        <taxon>Malacostraca</taxon>
        <taxon>Eumalacostraca</taxon>
        <taxon>Eucarida</taxon>
        <taxon>Decapoda</taxon>
        <taxon>Pleocyemata</taxon>
        <taxon>Brachyura</taxon>
        <taxon>Eubrachyura</taxon>
        <taxon>Portunoidea</taxon>
        <taxon>Portunidae</taxon>
        <taxon>Portuninae</taxon>
        <taxon>Portunus</taxon>
    </lineage>
</organism>
<comment type="caution">
    <text evidence="1">The sequence shown here is derived from an EMBL/GenBank/DDBJ whole genome shotgun (WGS) entry which is preliminary data.</text>
</comment>
<keyword evidence="2" id="KW-1185">Reference proteome</keyword>
<protein>
    <submittedName>
        <fullName evidence="1">Uncharacterized protein</fullName>
    </submittedName>
</protein>
<accession>A0A5B7CNK3</accession>
<proteinExistence type="predicted"/>
<gene>
    <name evidence="1" type="ORF">E2C01_003385</name>
</gene>
<name>A0A5B7CNK3_PORTR</name>
<reference evidence="1 2" key="1">
    <citation type="submission" date="2019-05" db="EMBL/GenBank/DDBJ databases">
        <title>Another draft genome of Portunus trituberculatus and its Hox gene families provides insights of decapod evolution.</title>
        <authorList>
            <person name="Jeong J.-H."/>
            <person name="Song I."/>
            <person name="Kim S."/>
            <person name="Choi T."/>
            <person name="Kim D."/>
            <person name="Ryu S."/>
            <person name="Kim W."/>
        </authorList>
    </citation>
    <scope>NUCLEOTIDE SEQUENCE [LARGE SCALE GENOMIC DNA]</scope>
    <source>
        <tissue evidence="1">Muscle</tissue>
    </source>
</reference>
<evidence type="ECO:0000313" key="1">
    <source>
        <dbReference type="EMBL" id="MPC10745.1"/>
    </source>
</evidence>